<dbReference type="GO" id="GO:0016747">
    <property type="term" value="F:acyltransferase activity, transferring groups other than amino-acyl groups"/>
    <property type="evidence" value="ECO:0007669"/>
    <property type="project" value="InterPro"/>
</dbReference>
<dbReference type="EMBL" id="LBIC01000003">
    <property type="protein sequence ID" value="KKW92561.1"/>
    <property type="molecule type" value="Genomic_DNA"/>
</dbReference>
<dbReference type="InterPro" id="IPR050832">
    <property type="entry name" value="Bact_Acetyltransf"/>
</dbReference>
<dbReference type="Gene3D" id="3.40.630.30">
    <property type="match status" value="1"/>
</dbReference>
<keyword evidence="1 4" id="KW-0808">Transferase</keyword>
<feature type="domain" description="N-acetyltransferase" evidence="3">
    <location>
        <begin position="6"/>
        <end position="159"/>
    </location>
</feature>
<dbReference type="RefSeq" id="WP_046762776.1">
    <property type="nucleotide sequence ID" value="NZ_LBIC01000003.1"/>
</dbReference>
<dbReference type="STRING" id="56193.YP76_06350"/>
<dbReference type="Proteomes" id="UP000033874">
    <property type="component" value="Unassembled WGS sequence"/>
</dbReference>
<dbReference type="PROSITE" id="PS51186">
    <property type="entry name" value="GNAT"/>
    <property type="match status" value="1"/>
</dbReference>
<dbReference type="PANTHER" id="PTHR43877">
    <property type="entry name" value="AMINOALKYLPHOSPHONATE N-ACETYLTRANSFERASE-RELATED-RELATED"/>
    <property type="match status" value="1"/>
</dbReference>
<dbReference type="Pfam" id="PF00583">
    <property type="entry name" value="Acetyltransf_1"/>
    <property type="match status" value="1"/>
</dbReference>
<dbReference type="SUPFAM" id="SSF55729">
    <property type="entry name" value="Acyl-CoA N-acyltransferases (Nat)"/>
    <property type="match status" value="1"/>
</dbReference>
<proteinExistence type="predicted"/>
<evidence type="ECO:0000313" key="5">
    <source>
        <dbReference type="Proteomes" id="UP000033874"/>
    </source>
</evidence>
<gene>
    <name evidence="4" type="ORF">YP76_06350</name>
</gene>
<reference evidence="4 5" key="1">
    <citation type="submission" date="2015-04" db="EMBL/GenBank/DDBJ databases">
        <title>Genome sequence of aromatic hydrocarbons-degrading Sphingobium chungbukense DJ77.</title>
        <authorList>
            <person name="Kim Y.-C."/>
            <person name="Chae J.-C."/>
        </authorList>
    </citation>
    <scope>NUCLEOTIDE SEQUENCE [LARGE SCALE GENOMIC DNA]</scope>
    <source>
        <strain evidence="4 5">DJ77</strain>
    </source>
</reference>
<evidence type="ECO:0000256" key="2">
    <source>
        <dbReference type="ARBA" id="ARBA00023315"/>
    </source>
</evidence>
<keyword evidence="2" id="KW-0012">Acyltransferase</keyword>
<dbReference type="InterPro" id="IPR000182">
    <property type="entry name" value="GNAT_dom"/>
</dbReference>
<sequence>MSDGWMPMREADLPTVKVISDAVHGAYTEDEAIYAERLALYPSGCLILRSEGQPLGYLIAHPWRSEQPPTLNMRLGGIPADADVYYLHDIALLPSARGTGAGKSAMAKVVEQARTEGFAAIRLMSVNGADSFWSSRGFVRLPDASASYGDASVFMERRL</sequence>
<dbReference type="AlphaFoldDB" id="A0A0M3AUF5"/>
<accession>A0A0M3AUF5</accession>
<protein>
    <submittedName>
        <fullName evidence="4">GCN5 family acetyltransferase</fullName>
    </submittedName>
</protein>
<evidence type="ECO:0000256" key="1">
    <source>
        <dbReference type="ARBA" id="ARBA00022679"/>
    </source>
</evidence>
<evidence type="ECO:0000259" key="3">
    <source>
        <dbReference type="PROSITE" id="PS51186"/>
    </source>
</evidence>
<name>A0A0M3AUF5_9SPHN</name>
<keyword evidence="5" id="KW-1185">Reference proteome</keyword>
<dbReference type="PANTHER" id="PTHR43877:SF2">
    <property type="entry name" value="AMINOALKYLPHOSPHONATE N-ACETYLTRANSFERASE-RELATED"/>
    <property type="match status" value="1"/>
</dbReference>
<dbReference type="CDD" id="cd04301">
    <property type="entry name" value="NAT_SF"/>
    <property type="match status" value="1"/>
</dbReference>
<evidence type="ECO:0000313" key="4">
    <source>
        <dbReference type="EMBL" id="KKW92561.1"/>
    </source>
</evidence>
<dbReference type="InterPro" id="IPR016181">
    <property type="entry name" value="Acyl_CoA_acyltransferase"/>
</dbReference>
<organism evidence="4 5">
    <name type="scientific">Sphingobium chungbukense</name>
    <dbReference type="NCBI Taxonomy" id="56193"/>
    <lineage>
        <taxon>Bacteria</taxon>
        <taxon>Pseudomonadati</taxon>
        <taxon>Pseudomonadota</taxon>
        <taxon>Alphaproteobacteria</taxon>
        <taxon>Sphingomonadales</taxon>
        <taxon>Sphingomonadaceae</taxon>
        <taxon>Sphingobium</taxon>
    </lineage>
</organism>
<comment type="caution">
    <text evidence="4">The sequence shown here is derived from an EMBL/GenBank/DDBJ whole genome shotgun (WGS) entry which is preliminary data.</text>
</comment>
<dbReference type="PATRIC" id="fig|56193.3.peg.1314"/>